<keyword evidence="1" id="KW-0812">Transmembrane</keyword>
<feature type="transmembrane region" description="Helical" evidence="1">
    <location>
        <begin position="227"/>
        <end position="249"/>
    </location>
</feature>
<feature type="transmembrane region" description="Helical" evidence="1">
    <location>
        <begin position="384"/>
        <end position="407"/>
    </location>
</feature>
<reference evidence="2 3" key="2">
    <citation type="journal article" date="2022" name="Mol. Biol. Evol.">
        <title>Comparative Genomics Reveals Insights into the Divergent Evolution of Astigmatic Mites and Household Pest Adaptations.</title>
        <authorList>
            <person name="Xiong Q."/>
            <person name="Wan A.T."/>
            <person name="Liu X."/>
            <person name="Fung C.S."/>
            <person name="Xiao X."/>
            <person name="Malainual N."/>
            <person name="Hou J."/>
            <person name="Wang L."/>
            <person name="Wang M."/>
            <person name="Yang K.Y."/>
            <person name="Cui Y."/>
            <person name="Leung E.L."/>
            <person name="Nong W."/>
            <person name="Shin S.K."/>
            <person name="Au S.W."/>
            <person name="Jeong K.Y."/>
            <person name="Chew F.T."/>
            <person name="Hui J.H."/>
            <person name="Leung T.F."/>
            <person name="Tungtrongchitr A."/>
            <person name="Zhong N."/>
            <person name="Liu Z."/>
            <person name="Tsui S.K."/>
        </authorList>
    </citation>
    <scope>NUCLEOTIDE SEQUENCE [LARGE SCALE GENOMIC DNA]</scope>
    <source>
        <strain evidence="2">Derp</strain>
    </source>
</reference>
<dbReference type="Proteomes" id="UP000887458">
    <property type="component" value="Unassembled WGS sequence"/>
</dbReference>
<protein>
    <recommendedName>
        <fullName evidence="4">Gustatory receptor</fullName>
    </recommendedName>
</protein>
<feature type="transmembrane region" description="Helical" evidence="1">
    <location>
        <begin position="255"/>
        <end position="274"/>
    </location>
</feature>
<evidence type="ECO:0000313" key="3">
    <source>
        <dbReference type="Proteomes" id="UP000887458"/>
    </source>
</evidence>
<evidence type="ECO:0000256" key="1">
    <source>
        <dbReference type="SAM" id="Phobius"/>
    </source>
</evidence>
<keyword evidence="3" id="KW-1185">Reference proteome</keyword>
<comment type="caution">
    <text evidence="2">The sequence shown here is derived from an EMBL/GenBank/DDBJ whole genome shotgun (WGS) entry which is preliminary data.</text>
</comment>
<reference evidence="2 3" key="1">
    <citation type="journal article" date="2018" name="J. Allergy Clin. Immunol.">
        <title>High-quality assembly of Dermatophagoides pteronyssinus genome and transcriptome reveals a wide range of novel allergens.</title>
        <authorList>
            <person name="Liu X.Y."/>
            <person name="Yang K.Y."/>
            <person name="Wang M.Q."/>
            <person name="Kwok J.S."/>
            <person name="Zeng X."/>
            <person name="Yang Z."/>
            <person name="Xiao X.J."/>
            <person name="Lau C.P."/>
            <person name="Li Y."/>
            <person name="Huang Z.M."/>
            <person name="Ba J.G."/>
            <person name="Yim A.K."/>
            <person name="Ouyang C.Y."/>
            <person name="Ngai S.M."/>
            <person name="Chan T.F."/>
            <person name="Leung E.L."/>
            <person name="Liu L."/>
            <person name="Liu Z.G."/>
            <person name="Tsui S.K."/>
        </authorList>
    </citation>
    <scope>NUCLEOTIDE SEQUENCE [LARGE SCALE GENOMIC DNA]</scope>
    <source>
        <strain evidence="2">Derp</strain>
    </source>
</reference>
<name>A0ABQ8JGD8_DERPT</name>
<evidence type="ECO:0000313" key="2">
    <source>
        <dbReference type="EMBL" id="KAH9421681.1"/>
    </source>
</evidence>
<organism evidence="2 3">
    <name type="scientific">Dermatophagoides pteronyssinus</name>
    <name type="common">European house dust mite</name>
    <dbReference type="NCBI Taxonomy" id="6956"/>
    <lineage>
        <taxon>Eukaryota</taxon>
        <taxon>Metazoa</taxon>
        <taxon>Ecdysozoa</taxon>
        <taxon>Arthropoda</taxon>
        <taxon>Chelicerata</taxon>
        <taxon>Arachnida</taxon>
        <taxon>Acari</taxon>
        <taxon>Acariformes</taxon>
        <taxon>Sarcoptiformes</taxon>
        <taxon>Astigmata</taxon>
        <taxon>Psoroptidia</taxon>
        <taxon>Analgoidea</taxon>
        <taxon>Pyroglyphidae</taxon>
        <taxon>Dermatophagoidinae</taxon>
        <taxon>Dermatophagoides</taxon>
    </lineage>
</organism>
<keyword evidence="1" id="KW-0472">Membrane</keyword>
<sequence length="524" mass="62955">MMNLLNYKPCLNQMRTIIEDHDNRFYRYRHRLYMIILIILMLRICLGLLSYHITFLLDLWLNDPINYFIYNLHSKLYTNYMILLLLVFVLGIQVQYSFHFKTIDNVSFMIIYEISVKTWQHYCECKLSPNEQMKKFQDFLKKQNNDHQSKQLSRSKSSQSSSSLMSINIFGPIMNRYNYLLNRIRFQLFFNHVDKQKLESQQFQTIQATVSWQCRATLLIIQTSFEYIYCLIITLSGKYFPLNSVFLIYQNLSKFIHPIAIILIGFPIQYYHSANVSFQFNHWNRTPWFLLDSLIIIYSLLIIIKSFTFAVYCILMFFVIHWFEADRMKQCLLQAAQECRLINRNFCYSNRSRSRIYYRLNDLRKIFHEFHQIIILYRLAYYEVWGQVSFVYLIISIPLNGICFLTLNRPDLLYEQKLAIFLMFICHSLSITIFMFGTAMQTETLHMLSKYLVPIIQSMDVKRNLLIKFKFEDWFKRLLIGPKYGPNLTLVGALTYKTILRATIIYVGFLIYILDHFQNVYLLS</sequence>
<gene>
    <name evidence="2" type="ORF">DERP_014956</name>
</gene>
<evidence type="ECO:0008006" key="4">
    <source>
        <dbReference type="Google" id="ProtNLM"/>
    </source>
</evidence>
<feature type="transmembrane region" description="Helical" evidence="1">
    <location>
        <begin position="295"/>
        <end position="323"/>
    </location>
</feature>
<proteinExistence type="predicted"/>
<dbReference type="EMBL" id="NJHN03000038">
    <property type="protein sequence ID" value="KAH9421681.1"/>
    <property type="molecule type" value="Genomic_DNA"/>
</dbReference>
<feature type="transmembrane region" description="Helical" evidence="1">
    <location>
        <begin position="32"/>
        <end position="57"/>
    </location>
</feature>
<feature type="transmembrane region" description="Helical" evidence="1">
    <location>
        <begin position="419"/>
        <end position="440"/>
    </location>
</feature>
<feature type="transmembrane region" description="Helical" evidence="1">
    <location>
        <begin position="494"/>
        <end position="514"/>
    </location>
</feature>
<accession>A0ABQ8JGD8</accession>
<keyword evidence="1" id="KW-1133">Transmembrane helix</keyword>
<feature type="transmembrane region" description="Helical" evidence="1">
    <location>
        <begin position="77"/>
        <end position="98"/>
    </location>
</feature>